<dbReference type="NCBIfam" id="TIGR03183">
    <property type="entry name" value="DNA_S_dndC"/>
    <property type="match status" value="1"/>
</dbReference>
<dbReference type="EMBL" id="AP014633">
    <property type="protein sequence ID" value="BAP58100.1"/>
    <property type="molecule type" value="Genomic_DNA"/>
</dbReference>
<dbReference type="AlphaFoldDB" id="A0A090AQW2"/>
<proteinExistence type="predicted"/>
<dbReference type="OrthoDB" id="9774475at2"/>
<evidence type="ECO:0000313" key="2">
    <source>
        <dbReference type="EMBL" id="BAP58100.1"/>
    </source>
</evidence>
<dbReference type="SUPFAM" id="SSF52402">
    <property type="entry name" value="Adenine nucleotide alpha hydrolases-like"/>
    <property type="match status" value="1"/>
</dbReference>
<dbReference type="Pfam" id="PF01507">
    <property type="entry name" value="PAPS_reduct"/>
    <property type="match status" value="1"/>
</dbReference>
<dbReference type="InterPro" id="IPR014729">
    <property type="entry name" value="Rossmann-like_a/b/a_fold"/>
</dbReference>
<dbReference type="Gene3D" id="3.40.50.620">
    <property type="entry name" value="HUPs"/>
    <property type="match status" value="1"/>
</dbReference>
<protein>
    <recommendedName>
        <fullName evidence="1">Phosphoadenosine phosphosulphate reductase domain-containing protein</fullName>
    </recommendedName>
</protein>
<dbReference type="GO" id="GO:0003824">
    <property type="term" value="F:catalytic activity"/>
    <property type="evidence" value="ECO:0007669"/>
    <property type="project" value="InterPro"/>
</dbReference>
<dbReference type="STRING" id="40754.THII_3803"/>
<evidence type="ECO:0000313" key="3">
    <source>
        <dbReference type="Proteomes" id="UP000031623"/>
    </source>
</evidence>
<feature type="domain" description="Phosphoadenosine phosphosulphate reductase" evidence="1">
    <location>
        <begin position="38"/>
        <end position="222"/>
    </location>
</feature>
<dbReference type="PANTHER" id="PTHR43196">
    <property type="entry name" value="SULFATE ADENYLYLTRANSFERASE SUBUNIT 2"/>
    <property type="match status" value="1"/>
</dbReference>
<organism evidence="2 3">
    <name type="scientific">Thioploca ingrica</name>
    <dbReference type="NCBI Taxonomy" id="40754"/>
    <lineage>
        <taxon>Bacteria</taxon>
        <taxon>Pseudomonadati</taxon>
        <taxon>Pseudomonadota</taxon>
        <taxon>Gammaproteobacteria</taxon>
        <taxon>Thiotrichales</taxon>
        <taxon>Thiotrichaceae</taxon>
        <taxon>Thioploca</taxon>
    </lineage>
</organism>
<name>A0A090AQW2_9GAMM</name>
<dbReference type="HOGENOM" id="CLU_027799_2_1_6"/>
<dbReference type="KEGG" id="tig:THII_3803"/>
<accession>A0A090AQW2</accession>
<dbReference type="InterPro" id="IPR017598">
    <property type="entry name" value="SulphurTrfase_DndC"/>
</dbReference>
<reference evidence="2 3" key="1">
    <citation type="journal article" date="2014" name="ISME J.">
        <title>Ecophysiology of Thioploca ingrica as revealed by the complete genome sequence supplemented with proteomic evidence.</title>
        <authorList>
            <person name="Kojima H."/>
            <person name="Ogura Y."/>
            <person name="Yamamoto N."/>
            <person name="Togashi T."/>
            <person name="Mori H."/>
            <person name="Watanabe T."/>
            <person name="Nemoto F."/>
            <person name="Kurokawa K."/>
            <person name="Hayashi T."/>
            <person name="Fukui M."/>
        </authorList>
    </citation>
    <scope>NUCLEOTIDE SEQUENCE [LARGE SCALE GENOMIC DNA]</scope>
</reference>
<keyword evidence="3" id="KW-1185">Reference proteome</keyword>
<sequence>MTLDTQVKMAEFPDLKKTIAALIKKTQAIYLSDAIPWVIGYSGGKDSTAALQLVWYALKKLPKEKRIKPVYVISTDTLVENPIVAQWVEQSLVAMKVAATKQNLPILPQRLLPEVTDRFWVNLIGRGYPAPRPKFRWCTSRLKINPSNRFINEVIRQNGQVILVLGTRKAESAVRSANMTKYEQASTREQLATHASLPNSWIYTPIAEWSNDEVWQYLIEVNNPWGYSNQDLFNLYRGATSGGECPLVVDTSTPSCGDSRFGCYVCTLVEQDKSMQAMIQNDEDKQWLLPLIELRNQWLDIKEDRQHRDFRRMNGNLTIFNQRLVHGPYKQNYREQLLTALLKAQQTVREHGPAAVKSLELISLVELEEIRRIWVMEKHEIEDKLPSLYEAVTGQSYPGKRLENQSIFKAADLELLKTVCQPSGDEEGLHFQLIRELLHLEQQYRTLTRRAGLYDALDKALERHAFNNAQEAEEFALRRELARTQAKLEPTDSDLTTLPLFR</sequence>
<dbReference type="InterPro" id="IPR002500">
    <property type="entry name" value="PAPS_reduct_dom"/>
</dbReference>
<dbReference type="InterPro" id="IPR050128">
    <property type="entry name" value="Sulfate_adenylyltrnsfr_sub2"/>
</dbReference>
<evidence type="ECO:0000259" key="1">
    <source>
        <dbReference type="Pfam" id="PF01507"/>
    </source>
</evidence>
<dbReference type="NCBIfam" id="NF005316">
    <property type="entry name" value="PRK06850.1"/>
    <property type="match status" value="1"/>
</dbReference>
<dbReference type="Proteomes" id="UP000031623">
    <property type="component" value="Chromosome"/>
</dbReference>
<dbReference type="PANTHER" id="PTHR43196:SF2">
    <property type="entry name" value="PHOSPHOADENOSINE PHOSPHOSULFATE REDUCTASE"/>
    <property type="match status" value="1"/>
</dbReference>
<gene>
    <name evidence="2" type="ORF">THII_3803</name>
</gene>